<evidence type="ECO:0000313" key="2">
    <source>
        <dbReference type="Proteomes" id="UP000203081"/>
    </source>
</evidence>
<sequence>MEFSLVFRRKDDSHSLYEKTRTGDIIITTEGCGEFDDQNRWVNIRDSCPRWHGTTTYNPEELTTNSKSTDAKHVKIYPCAIDAMISRIDDQMKSPIENVAQTIAADPLRVDVPLDTNVGGAETWIRYATFKMGYKHFRCYAPVLYANCTGGVHAPATVYNAISLRYMGLFNYDTTQPTVIARQSVNGALIYGEGKGKLLDSFNFSNQIESAKTVKQNLTQFCTDAQWQSFNSTNVCPVVASFHRIMRSYTAAVAATMLSSLSLTRLRQLRPKAQLGRSPMDYLKYVKKLDVKPIGIANKSFTWQIVACVRSVFACPPMGAEEEEILERLYNGGTLSVEDQVTLFPPAAVLREIHDTRRRYTVDDVRTYFQLQTLLSSIPGLNFYPAYVVGTTNMSDTVSLETWAVSKKSRSLPGQWSGTICNANNLDTFAKNLDTRESPFKVIAPLTIATDYRQTPSERNMMTTVIGSMCSGICEAATFVIPVKLPRKSVILICVAPKFLAFHSCELALRERFPRLFSYAYARVIIRMDITKDVQPLSLDYEITGPIKGRVVHDDVGCGTYLILQSGECVLECGEFFLKLSERSARH</sequence>
<protein>
    <submittedName>
        <fullName evidence="1">Outer capsid protein</fullName>
    </submittedName>
</protein>
<reference evidence="1 2" key="1">
    <citation type="journal article" date="2015" name="Viruses">
        <title>Genetic characterization of the tick-borne orbiviruses.</title>
        <authorList>
            <person name="Belaganahalli M.N."/>
            <person name="Maan S."/>
            <person name="Maan N.S."/>
            <person name="Brownlie J."/>
            <person name="Tesh R."/>
            <person name="Attoui H."/>
            <person name="Mertens P.P."/>
        </authorList>
    </citation>
    <scope>NUCLEOTIDE SEQUENCE [LARGE SCALE GENOMIC DNA]</scope>
    <source>
        <strain evidence="1">NEP1970/01</strain>
    </source>
</reference>
<dbReference type="Proteomes" id="UP000203081">
    <property type="component" value="Genome"/>
</dbReference>
<dbReference type="KEGG" id="vg:25067869"/>
<gene>
    <name evidence="1" type="primary">VP4</name>
</gene>
<dbReference type="GeneID" id="25067869"/>
<name>A0A0H4M6S9_9REOV</name>
<proteinExistence type="predicted"/>
<dbReference type="RefSeq" id="YP_009158904.1">
    <property type="nucleotide sequence ID" value="NC_027556.1"/>
</dbReference>
<evidence type="ECO:0000313" key="1">
    <source>
        <dbReference type="EMBL" id="AKP24100.1"/>
    </source>
</evidence>
<organism evidence="1 2">
    <name type="scientific">Chobar Gorge virus</name>
    <dbReference type="NCBI Taxonomy" id="1679172"/>
    <lineage>
        <taxon>Viruses</taxon>
        <taxon>Riboviria</taxon>
        <taxon>Orthornavirae</taxon>
        <taxon>Duplornaviricota</taxon>
        <taxon>Resentoviricetes</taxon>
        <taxon>Reovirales</taxon>
        <taxon>Sedoreoviridae</taxon>
        <taxon>Orbivirus</taxon>
        <taxon>Orbivirus chobarense</taxon>
    </lineage>
</organism>
<accession>A0A0H4M6S9</accession>
<keyword evidence="2" id="KW-1185">Reference proteome</keyword>
<dbReference type="EMBL" id="KP268787">
    <property type="protein sequence ID" value="AKP24100.1"/>
    <property type="molecule type" value="Genomic_RNA"/>
</dbReference>